<comment type="similarity">
    <text evidence="1">Belongs to the importin alpha family.</text>
</comment>
<dbReference type="InterPro" id="IPR011989">
    <property type="entry name" value="ARM-like"/>
</dbReference>
<dbReference type="AlphaFoldDB" id="A0A9W7XG28"/>
<proteinExistence type="inferred from homology"/>
<dbReference type="Gene3D" id="1.25.10.10">
    <property type="entry name" value="Leucine-rich Repeat Variant"/>
    <property type="match status" value="1"/>
</dbReference>
<evidence type="ECO:0000256" key="3">
    <source>
        <dbReference type="ARBA" id="ARBA00022927"/>
    </source>
</evidence>
<evidence type="ECO:0000256" key="4">
    <source>
        <dbReference type="PROSITE-ProRule" id="PRU00259"/>
    </source>
</evidence>
<reference evidence="6" key="1">
    <citation type="submission" date="2022-07" db="EMBL/GenBank/DDBJ databases">
        <title>Phylogenomic reconstructions and comparative analyses of Kickxellomycotina fungi.</title>
        <authorList>
            <person name="Reynolds N.K."/>
            <person name="Stajich J.E."/>
            <person name="Barry K."/>
            <person name="Grigoriev I.V."/>
            <person name="Crous P."/>
            <person name="Smith M.E."/>
        </authorList>
    </citation>
    <scope>NUCLEOTIDE SEQUENCE</scope>
    <source>
        <strain evidence="6">NBRC 105413</strain>
    </source>
</reference>
<dbReference type="Pfam" id="PF00514">
    <property type="entry name" value="Arm"/>
    <property type="match status" value="1"/>
</dbReference>
<dbReference type="EMBL" id="JANBOH010000492">
    <property type="protein sequence ID" value="KAJ1642078.1"/>
    <property type="molecule type" value="Genomic_DNA"/>
</dbReference>
<evidence type="ECO:0000256" key="1">
    <source>
        <dbReference type="ARBA" id="ARBA00010394"/>
    </source>
</evidence>
<feature type="region of interest" description="Disordered" evidence="5">
    <location>
        <begin position="1"/>
        <end position="26"/>
    </location>
</feature>
<dbReference type="SMART" id="SM00185">
    <property type="entry name" value="ARM"/>
    <property type="match status" value="6"/>
</dbReference>
<dbReference type="InterPro" id="IPR000225">
    <property type="entry name" value="Armadillo"/>
</dbReference>
<keyword evidence="3" id="KW-0653">Protein transport</keyword>
<evidence type="ECO:0000256" key="5">
    <source>
        <dbReference type="SAM" id="MobiDB-lite"/>
    </source>
</evidence>
<gene>
    <name evidence="6" type="ORF">LPJ64_006045</name>
</gene>
<dbReference type="PROSITE" id="PS50176">
    <property type="entry name" value="ARM_REPEAT"/>
    <property type="match status" value="1"/>
</dbReference>
<evidence type="ECO:0000313" key="6">
    <source>
        <dbReference type="EMBL" id="KAJ1642078.1"/>
    </source>
</evidence>
<evidence type="ECO:0000256" key="2">
    <source>
        <dbReference type="ARBA" id="ARBA00022448"/>
    </source>
</evidence>
<dbReference type="Proteomes" id="UP001145021">
    <property type="component" value="Unassembled WGS sequence"/>
</dbReference>
<feature type="repeat" description="ARM" evidence="4">
    <location>
        <begin position="145"/>
        <end position="187"/>
    </location>
</feature>
<evidence type="ECO:0000313" key="7">
    <source>
        <dbReference type="Proteomes" id="UP001145021"/>
    </source>
</evidence>
<name>A0A9W7XG28_9FUNG</name>
<dbReference type="SUPFAM" id="SSF48371">
    <property type="entry name" value="ARM repeat"/>
    <property type="match status" value="1"/>
</dbReference>
<keyword evidence="2" id="KW-0813">Transport</keyword>
<keyword evidence="7" id="KW-1185">Reference proteome</keyword>
<protein>
    <recommendedName>
        <fullName evidence="8">Importin subunit alpha</fullName>
    </recommendedName>
</protein>
<feature type="region of interest" description="Disordered" evidence="5">
    <location>
        <begin position="296"/>
        <end position="315"/>
    </location>
</feature>
<feature type="compositionally biased region" description="Basic and acidic residues" evidence="5">
    <location>
        <begin position="16"/>
        <end position="26"/>
    </location>
</feature>
<dbReference type="InterPro" id="IPR016024">
    <property type="entry name" value="ARM-type_fold"/>
</dbReference>
<sequence length="512" mass="56731">MPPRFKELYKPNPTGKDARQRRLQRESQLRSLQREQLFMGKRLRFRTPQESETESEFEFTPSDTMLIVRGLKSANHEERMEALKNLGAKLEQPSESLRAFVLEGACIELLVGFLAGTEAEEKLQSLWCLTNITAFEGGLAEKVLPATPYLVALLDSEDLELKDQAAWTLGNLASESQKTREYLYANGALKRLVEELAKTDDPMLLQTVCFALSNMARKPSCYFDQLFEMQIPLIVARQMEKFKRDLGCVKELSWVYAYLAAASNEQQIDALLETGAIDIILECALAAIEQDNAASEQASSSNTNSNSSSSSSSSSAPLLIPAIRTLGNIAAGTDSQTHVLVAKPSFVQLLVRCIESTSSRAVEKESLWVLSSITACCKDDVNAVVDANVVPDLVRIIEKQNFDLKKEAAFSLLNIAIVGGRIEDLPNEKLCFEFVEFVRSQDEELVRLGVQFISILFDQLPGDVGVGLLRRVAGGIDALETLIAVTEDDDTRSTVSALIDQYYGEEETSEMQ</sequence>
<evidence type="ECO:0008006" key="8">
    <source>
        <dbReference type="Google" id="ProtNLM"/>
    </source>
</evidence>
<organism evidence="6 7">
    <name type="scientific">Coemansia asiatica</name>
    <dbReference type="NCBI Taxonomy" id="1052880"/>
    <lineage>
        <taxon>Eukaryota</taxon>
        <taxon>Fungi</taxon>
        <taxon>Fungi incertae sedis</taxon>
        <taxon>Zoopagomycota</taxon>
        <taxon>Kickxellomycotina</taxon>
        <taxon>Kickxellomycetes</taxon>
        <taxon>Kickxellales</taxon>
        <taxon>Kickxellaceae</taxon>
        <taxon>Coemansia</taxon>
    </lineage>
</organism>
<dbReference type="GO" id="GO:0015031">
    <property type="term" value="P:protein transport"/>
    <property type="evidence" value="ECO:0007669"/>
    <property type="project" value="UniProtKB-KW"/>
</dbReference>
<comment type="caution">
    <text evidence="6">The sequence shown here is derived from an EMBL/GenBank/DDBJ whole genome shotgun (WGS) entry which is preliminary data.</text>
</comment>
<dbReference type="PANTHER" id="PTHR23316">
    <property type="entry name" value="IMPORTIN ALPHA"/>
    <property type="match status" value="1"/>
</dbReference>
<accession>A0A9W7XG28</accession>